<comment type="caution">
    <text evidence="1">The sequence shown here is derived from an EMBL/GenBank/DDBJ whole genome shotgun (WGS) entry which is preliminary data.</text>
</comment>
<keyword evidence="2" id="KW-1185">Reference proteome</keyword>
<reference evidence="1 2" key="1">
    <citation type="journal article" date="2023" name="Science">
        <title>Complex scaffold remodeling in plant triterpene biosynthesis.</title>
        <authorList>
            <person name="De La Pena R."/>
            <person name="Hodgson H."/>
            <person name="Liu J.C."/>
            <person name="Stephenson M.J."/>
            <person name="Martin A.C."/>
            <person name="Owen C."/>
            <person name="Harkess A."/>
            <person name="Leebens-Mack J."/>
            <person name="Jimenez L.E."/>
            <person name="Osbourn A."/>
            <person name="Sattely E.S."/>
        </authorList>
    </citation>
    <scope>NUCLEOTIDE SEQUENCE [LARGE SCALE GENOMIC DNA]</scope>
    <source>
        <strain evidence="2">cv. JPN11</strain>
        <tissue evidence="1">Leaf</tissue>
    </source>
</reference>
<evidence type="ECO:0000313" key="1">
    <source>
        <dbReference type="EMBL" id="KAJ4710737.1"/>
    </source>
</evidence>
<proteinExistence type="predicted"/>
<dbReference type="Proteomes" id="UP001164539">
    <property type="component" value="Chromosome 9"/>
</dbReference>
<organism evidence="1 2">
    <name type="scientific">Melia azedarach</name>
    <name type="common">Chinaberry tree</name>
    <dbReference type="NCBI Taxonomy" id="155640"/>
    <lineage>
        <taxon>Eukaryota</taxon>
        <taxon>Viridiplantae</taxon>
        <taxon>Streptophyta</taxon>
        <taxon>Embryophyta</taxon>
        <taxon>Tracheophyta</taxon>
        <taxon>Spermatophyta</taxon>
        <taxon>Magnoliopsida</taxon>
        <taxon>eudicotyledons</taxon>
        <taxon>Gunneridae</taxon>
        <taxon>Pentapetalae</taxon>
        <taxon>rosids</taxon>
        <taxon>malvids</taxon>
        <taxon>Sapindales</taxon>
        <taxon>Meliaceae</taxon>
        <taxon>Melia</taxon>
    </lineage>
</organism>
<protein>
    <submittedName>
        <fullName evidence="1">PLASMODESMATA CALLOSE-BINDING PROTEIN 3</fullName>
    </submittedName>
</protein>
<dbReference type="EMBL" id="CM051402">
    <property type="protein sequence ID" value="KAJ4710737.1"/>
    <property type="molecule type" value="Genomic_DNA"/>
</dbReference>
<evidence type="ECO:0000313" key="2">
    <source>
        <dbReference type="Proteomes" id="UP001164539"/>
    </source>
</evidence>
<sequence length="199" mass="19873">MALVAYLVLLLAMTGQSSALYCLCKEGLSQSVLQKAIDYACGAGADCGQILQNGPCFQPNTVQDHCNYAVNSYFQKKGQTSGSCDFAGAATTSANPPQNVASGCVYPSSASSTGTGTPTTTPGTGTPTTTPGTGTTPSSANSPGGTSTVFGGTGTSLGPTGSGTGGINDANGVAPFQPTNLILSFTLYLLVSYLVLLWG</sequence>
<accession>A0ACC1XH06</accession>
<gene>
    <name evidence="1" type="ORF">OWV82_016885</name>
</gene>
<name>A0ACC1XH06_MELAZ</name>